<gene>
    <name evidence="2" type="ORF">EVAR_9922_1</name>
</gene>
<evidence type="ECO:0000256" key="1">
    <source>
        <dbReference type="SAM" id="MobiDB-lite"/>
    </source>
</evidence>
<dbReference type="AlphaFoldDB" id="A0A4C1TQS6"/>
<dbReference type="EMBL" id="BGZK01000079">
    <property type="protein sequence ID" value="GBP16327.1"/>
    <property type="molecule type" value="Genomic_DNA"/>
</dbReference>
<name>A0A4C1TQS6_EUMVA</name>
<feature type="region of interest" description="Disordered" evidence="1">
    <location>
        <begin position="1"/>
        <end position="21"/>
    </location>
</feature>
<accession>A0A4C1TQS6</accession>
<keyword evidence="3" id="KW-1185">Reference proteome</keyword>
<evidence type="ECO:0000313" key="3">
    <source>
        <dbReference type="Proteomes" id="UP000299102"/>
    </source>
</evidence>
<proteinExistence type="predicted"/>
<reference evidence="2 3" key="1">
    <citation type="journal article" date="2019" name="Commun. Biol.">
        <title>The bagworm genome reveals a unique fibroin gene that provides high tensile strength.</title>
        <authorList>
            <person name="Kono N."/>
            <person name="Nakamura H."/>
            <person name="Ohtoshi R."/>
            <person name="Tomita M."/>
            <person name="Numata K."/>
            <person name="Arakawa K."/>
        </authorList>
    </citation>
    <scope>NUCLEOTIDE SEQUENCE [LARGE SCALE GENOMIC DNA]</scope>
</reference>
<dbReference type="Proteomes" id="UP000299102">
    <property type="component" value="Unassembled WGS sequence"/>
</dbReference>
<comment type="caution">
    <text evidence="2">The sequence shown here is derived from an EMBL/GenBank/DDBJ whole genome shotgun (WGS) entry which is preliminary data.</text>
</comment>
<evidence type="ECO:0000313" key="2">
    <source>
        <dbReference type="EMBL" id="GBP16327.1"/>
    </source>
</evidence>
<sequence>MTGSILTIRTTRKSEGEPTGVVNHPRLRGICPRWTHLLPGLRLDSLLKRFILESGHISGDHFPGSGTAPMMANGAGWDTLSLEGGGNHGDPEAGWRDYAVKILPSYRSAPCAGQNSGKRW</sequence>
<protein>
    <submittedName>
        <fullName evidence="2">Uncharacterized protein</fullName>
    </submittedName>
</protein>
<organism evidence="2 3">
    <name type="scientific">Eumeta variegata</name>
    <name type="common">Bagworm moth</name>
    <name type="synonym">Eumeta japonica</name>
    <dbReference type="NCBI Taxonomy" id="151549"/>
    <lineage>
        <taxon>Eukaryota</taxon>
        <taxon>Metazoa</taxon>
        <taxon>Ecdysozoa</taxon>
        <taxon>Arthropoda</taxon>
        <taxon>Hexapoda</taxon>
        <taxon>Insecta</taxon>
        <taxon>Pterygota</taxon>
        <taxon>Neoptera</taxon>
        <taxon>Endopterygota</taxon>
        <taxon>Lepidoptera</taxon>
        <taxon>Glossata</taxon>
        <taxon>Ditrysia</taxon>
        <taxon>Tineoidea</taxon>
        <taxon>Psychidae</taxon>
        <taxon>Oiketicinae</taxon>
        <taxon>Eumeta</taxon>
    </lineage>
</organism>